<name>A0A1B0AGS2_GLOPL</name>
<dbReference type="PANTHER" id="PTHR24366:SF96">
    <property type="entry name" value="LEUCINE RICH REPEAT CONTAINING 53"/>
    <property type="match status" value="1"/>
</dbReference>
<dbReference type="InterPro" id="IPR001611">
    <property type="entry name" value="Leu-rich_rpt"/>
</dbReference>
<dbReference type="EnsemblMetazoa" id="GPAI045195-RA">
    <property type="protein sequence ID" value="GPAI045195-PA"/>
    <property type="gene ID" value="GPAI045195"/>
</dbReference>
<accession>A0A1B0AGS2</accession>
<dbReference type="InterPro" id="IPR032675">
    <property type="entry name" value="LRR_dom_sf"/>
</dbReference>
<feature type="chain" id="PRO_5008403836" description="LRRCT domain-containing protein" evidence="4">
    <location>
        <begin position="19"/>
        <end position="967"/>
    </location>
</feature>
<dbReference type="SUPFAM" id="SSF52058">
    <property type="entry name" value="L domain-like"/>
    <property type="match status" value="1"/>
</dbReference>
<reference evidence="5" key="2">
    <citation type="submission" date="2020-05" db="UniProtKB">
        <authorList>
            <consortium name="EnsemblMetazoa"/>
        </authorList>
    </citation>
    <scope>IDENTIFICATION</scope>
    <source>
        <strain evidence="5">IAEA</strain>
    </source>
</reference>
<dbReference type="STRING" id="7398.A0A1B0AGS2"/>
<dbReference type="SMART" id="SM00365">
    <property type="entry name" value="LRR_SD22"/>
    <property type="match status" value="5"/>
</dbReference>
<keyword evidence="4" id="KW-0732">Signal</keyword>
<evidence type="ECO:0000256" key="2">
    <source>
        <dbReference type="ARBA" id="ARBA00022737"/>
    </source>
</evidence>
<keyword evidence="1" id="KW-0433">Leucine-rich repeat</keyword>
<dbReference type="SMART" id="SM00369">
    <property type="entry name" value="LRR_TYP"/>
    <property type="match status" value="10"/>
</dbReference>
<sequence length="967" mass="109414">MLIKYITLYLYAMHVLLADASKAIRKCPLECSCNLDEYLRYQTICTKGGLNKFPFESIDPEVQVIIIQGPRNSVTTGNSLRKFPKLEVIRITDSNVPVIGAESLWGLQHLKILDFSKNNITLIMQKDFRGQNNLLELDLSKNKIINIASSTFCNLTELRRLSLADNSIGELVQRIFFMLSKLNYLDLSGNPLQDLPPDVFRDVPQLKIFKCRNCQLKKINPQLYNLLPQLTELDLGRNEFKFLDKDEFRDVKHLTKVLLDGNQLSVAVDELFRMQKSLKHLDLSYNRLAKVPNNSFLSLTNLTFLDLSYNKLVRLEPQSVRRLNNLRTLNISGNIHMDLHEIRETFELLPHLTHLSIADMGVLPVGLLVPFKNLRYLNISGNHLDSMSLQVIEPCQELEFLDLSRNQLYGINAEIVLRIQAIRNVRLDNNPLICDECHMGRLIDVIRQLQWKWDTYPICFLPKTLRGAEITDLDANGLDSCLEYITDEEQNAASTSHNFLERGDLNTLAILGGIILVLIVTIIISLALCFSKRRARYYTREDNLNSSEDKCLEKNLEAKATIVAQGNGKINTCMTLSKSNKTHASTLSGNGLETLAEEPLNVVTTPTTTTNGGTNEINFKFPIDDRVCTIDDLIIVPPAPPPPVKSVSLTQQGSELTNIRNSSNSNSISNSNNLGLMYSTTPRNCGNTTTRAAVAAAATLLPPGAPSDIGTPNSLTTAPLTPARSPLPPEAIVMVLPSPTALIEQQQQQQQIHPTQQHQRQPQQHLLHLTTLEPLQQHFITFALYFLFIKQETKVNINLEKVQQISPSLVIGKQSNFPFTSHISLEILEIFKNKKKKKARSLHLQLLEYIYLGTEGTHRFKTITFLNIHLFTYKKLIHNKERKQNLTINNAIVDFFLPPKHSMVNLIFFVPYTASLLHICCIDLFALISAKYVKSIYDNIKNVLRRLQHNGSRFGPSQNKRTNNFSA</sequence>
<evidence type="ECO:0000256" key="4">
    <source>
        <dbReference type="SAM" id="SignalP"/>
    </source>
</evidence>
<evidence type="ECO:0000256" key="1">
    <source>
        <dbReference type="ARBA" id="ARBA00022614"/>
    </source>
</evidence>
<evidence type="ECO:0008006" key="7">
    <source>
        <dbReference type="Google" id="ProtNLM"/>
    </source>
</evidence>
<evidence type="ECO:0000256" key="3">
    <source>
        <dbReference type="SAM" id="Phobius"/>
    </source>
</evidence>
<keyword evidence="3" id="KW-0472">Membrane</keyword>
<dbReference type="Pfam" id="PF13855">
    <property type="entry name" value="LRR_8"/>
    <property type="match status" value="3"/>
</dbReference>
<keyword evidence="3" id="KW-1133">Transmembrane helix</keyword>
<dbReference type="PANTHER" id="PTHR24366">
    <property type="entry name" value="IG(IMMUNOGLOBULIN) AND LRR(LEUCINE RICH REPEAT) DOMAINS"/>
    <property type="match status" value="1"/>
</dbReference>
<dbReference type="VEuPathDB" id="VectorBase:GPAI045195"/>
<keyword evidence="3" id="KW-0812">Transmembrane</keyword>
<evidence type="ECO:0000313" key="6">
    <source>
        <dbReference type="Proteomes" id="UP000092445"/>
    </source>
</evidence>
<feature type="transmembrane region" description="Helical" evidence="3">
    <location>
        <begin position="508"/>
        <end position="530"/>
    </location>
</feature>
<dbReference type="InterPro" id="IPR003591">
    <property type="entry name" value="Leu-rich_rpt_typical-subtyp"/>
</dbReference>
<dbReference type="AlphaFoldDB" id="A0A1B0AGS2"/>
<protein>
    <recommendedName>
        <fullName evidence="7">LRRCT domain-containing protein</fullName>
    </recommendedName>
</protein>
<keyword evidence="6" id="KW-1185">Reference proteome</keyword>
<feature type="signal peptide" evidence="4">
    <location>
        <begin position="1"/>
        <end position="18"/>
    </location>
</feature>
<dbReference type="PROSITE" id="PS51450">
    <property type="entry name" value="LRR"/>
    <property type="match status" value="5"/>
</dbReference>
<dbReference type="PRINTS" id="PR00019">
    <property type="entry name" value="LEURICHRPT"/>
</dbReference>
<dbReference type="Gene3D" id="3.80.10.10">
    <property type="entry name" value="Ribonuclease Inhibitor"/>
    <property type="match status" value="2"/>
</dbReference>
<dbReference type="Proteomes" id="UP000092445">
    <property type="component" value="Unassembled WGS sequence"/>
</dbReference>
<feature type="transmembrane region" description="Helical" evidence="3">
    <location>
        <begin position="906"/>
        <end position="928"/>
    </location>
</feature>
<reference evidence="6" key="1">
    <citation type="submission" date="2014-03" db="EMBL/GenBank/DDBJ databases">
        <authorList>
            <person name="Aksoy S."/>
            <person name="Warren W."/>
            <person name="Wilson R.K."/>
        </authorList>
    </citation>
    <scope>NUCLEOTIDE SEQUENCE [LARGE SCALE GENOMIC DNA]</scope>
    <source>
        <strain evidence="6">IAEA</strain>
    </source>
</reference>
<proteinExistence type="predicted"/>
<evidence type="ECO:0000313" key="5">
    <source>
        <dbReference type="EnsemblMetazoa" id="GPAI045195-PA"/>
    </source>
</evidence>
<keyword evidence="2" id="KW-0677">Repeat</keyword>
<organism evidence="5 6">
    <name type="scientific">Glossina pallidipes</name>
    <name type="common">Tsetse fly</name>
    <dbReference type="NCBI Taxonomy" id="7398"/>
    <lineage>
        <taxon>Eukaryota</taxon>
        <taxon>Metazoa</taxon>
        <taxon>Ecdysozoa</taxon>
        <taxon>Arthropoda</taxon>
        <taxon>Hexapoda</taxon>
        <taxon>Insecta</taxon>
        <taxon>Pterygota</taxon>
        <taxon>Neoptera</taxon>
        <taxon>Endopterygota</taxon>
        <taxon>Diptera</taxon>
        <taxon>Brachycera</taxon>
        <taxon>Muscomorpha</taxon>
        <taxon>Hippoboscoidea</taxon>
        <taxon>Glossinidae</taxon>
        <taxon>Glossina</taxon>
    </lineage>
</organism>